<accession>A0A9W4UEB8</accession>
<keyword evidence="2" id="KW-1185">Reference proteome</keyword>
<gene>
    <name evidence="1" type="ORF">PDIGIT_LOCUS7699</name>
</gene>
<dbReference type="PANTHER" id="PTHR31749">
    <property type="entry name" value="KINETOCHORE-ASSOCIATED PROTEIN NSL1 HOMOLOG"/>
    <property type="match status" value="1"/>
</dbReference>
<organism evidence="1 2">
    <name type="scientific">Periconia digitata</name>
    <dbReference type="NCBI Taxonomy" id="1303443"/>
    <lineage>
        <taxon>Eukaryota</taxon>
        <taxon>Fungi</taxon>
        <taxon>Dikarya</taxon>
        <taxon>Ascomycota</taxon>
        <taxon>Pezizomycotina</taxon>
        <taxon>Dothideomycetes</taxon>
        <taxon>Pleosporomycetidae</taxon>
        <taxon>Pleosporales</taxon>
        <taxon>Massarineae</taxon>
        <taxon>Periconiaceae</taxon>
        <taxon>Periconia</taxon>
    </lineage>
</organism>
<dbReference type="Proteomes" id="UP001152607">
    <property type="component" value="Unassembled WGS sequence"/>
</dbReference>
<evidence type="ECO:0008006" key="3">
    <source>
        <dbReference type="Google" id="ProtNLM"/>
    </source>
</evidence>
<dbReference type="EMBL" id="CAOQHR010000005">
    <property type="protein sequence ID" value="CAI6334636.1"/>
    <property type="molecule type" value="Genomic_DNA"/>
</dbReference>
<dbReference type="OrthoDB" id="2135762at2759"/>
<dbReference type="InterPro" id="IPR013950">
    <property type="entry name" value="Mis14/Nsl1"/>
</dbReference>
<name>A0A9W4UEB8_9PLEO</name>
<evidence type="ECO:0000313" key="2">
    <source>
        <dbReference type="Proteomes" id="UP001152607"/>
    </source>
</evidence>
<reference evidence="1" key="1">
    <citation type="submission" date="2023-01" db="EMBL/GenBank/DDBJ databases">
        <authorList>
            <person name="Van Ghelder C."/>
            <person name="Rancurel C."/>
        </authorList>
    </citation>
    <scope>NUCLEOTIDE SEQUENCE</scope>
    <source>
        <strain evidence="1">CNCM I-4278</strain>
    </source>
</reference>
<protein>
    <recommendedName>
        <fullName evidence="3">Kinetochore protein mis14</fullName>
    </recommendedName>
</protein>
<comment type="caution">
    <text evidence="1">The sequence shown here is derived from an EMBL/GenBank/DDBJ whole genome shotgun (WGS) entry which is preliminary data.</text>
</comment>
<evidence type="ECO:0000313" key="1">
    <source>
        <dbReference type="EMBL" id="CAI6334636.1"/>
    </source>
</evidence>
<dbReference type="AlphaFoldDB" id="A0A9W4UEB8"/>
<proteinExistence type="predicted"/>
<dbReference type="GO" id="GO:0000444">
    <property type="term" value="C:MIS12/MIND type complex"/>
    <property type="evidence" value="ECO:0007669"/>
    <property type="project" value="TreeGrafter"/>
</dbReference>
<dbReference type="GO" id="GO:0000070">
    <property type="term" value="P:mitotic sister chromatid segregation"/>
    <property type="evidence" value="ECO:0007669"/>
    <property type="project" value="InterPro"/>
</dbReference>
<dbReference type="Pfam" id="PF08641">
    <property type="entry name" value="Mis14"/>
    <property type="match status" value="1"/>
</dbReference>
<sequence>MDSQHRKIELQSPADLTYLIAKIRTQARAKLDLHLPPHTSATEPDELRKNVEELLDAFVAQVLLGMKANISINGIDVVSRGSGPREGGGGAGDAMDIDADPGKLLEDGIVEVEEFEPYDDKLRARLSSAVAKRDALVAKISSHRRTTPALAAQQFQESFEKEMEAFEGARAEAERLALAGQEEDVVGVEALSRQDEVEKNWTRALEGLERLNKGLPETRARLERCGDVVGYLGGSKGKV</sequence>
<dbReference type="PANTHER" id="PTHR31749:SF3">
    <property type="entry name" value="KINETOCHORE-ASSOCIATED PROTEIN NSL1 HOMOLOG"/>
    <property type="match status" value="1"/>
</dbReference>